<comment type="similarity">
    <text evidence="1">Belongs to the glycosyl hydrolase 2 family.</text>
</comment>
<dbReference type="InterPro" id="IPR006102">
    <property type="entry name" value="Ig-like_GH2"/>
</dbReference>
<reference evidence="8 9" key="1">
    <citation type="submission" date="2018-06" db="EMBL/GenBank/DDBJ databases">
        <title>Genomic Encyclopedia of Type Strains, Phase III (KMG-III): the genomes of soil and plant-associated and newly described type strains.</title>
        <authorList>
            <person name="Whitman W."/>
        </authorList>
    </citation>
    <scope>NUCLEOTIDE SEQUENCE [LARGE SCALE GENOMIC DNA]</scope>
    <source>
        <strain evidence="8 9">CECT 9025</strain>
    </source>
</reference>
<keyword evidence="9" id="KW-1185">Reference proteome</keyword>
<dbReference type="InterPro" id="IPR006103">
    <property type="entry name" value="Glyco_hydro_2_cat"/>
</dbReference>
<dbReference type="GO" id="GO:0005975">
    <property type="term" value="P:carbohydrate metabolic process"/>
    <property type="evidence" value="ECO:0007669"/>
    <property type="project" value="InterPro"/>
</dbReference>
<evidence type="ECO:0000313" key="9">
    <source>
        <dbReference type="Proteomes" id="UP000248311"/>
    </source>
</evidence>
<feature type="domain" description="Glycoside hydrolase family 2 immunoglobulin-like beta-sandwich" evidence="4">
    <location>
        <begin position="157"/>
        <end position="254"/>
    </location>
</feature>
<dbReference type="InterPro" id="IPR051913">
    <property type="entry name" value="GH2_Domain-Containing"/>
</dbReference>
<dbReference type="SUPFAM" id="SSF51445">
    <property type="entry name" value="(Trans)glycosidases"/>
    <property type="match status" value="1"/>
</dbReference>
<dbReference type="Gene3D" id="2.60.120.260">
    <property type="entry name" value="Galactose-binding domain-like"/>
    <property type="match status" value="1"/>
</dbReference>
<dbReference type="AlphaFoldDB" id="A0A318SP43"/>
<evidence type="ECO:0000259" key="5">
    <source>
        <dbReference type="Pfam" id="PF02836"/>
    </source>
</evidence>
<dbReference type="Pfam" id="PF02837">
    <property type="entry name" value="Glyco_hydro_2_N"/>
    <property type="match status" value="1"/>
</dbReference>
<feature type="domain" description="Glycosyl hydrolases family 2 sugar binding" evidence="6">
    <location>
        <begin position="54"/>
        <end position="152"/>
    </location>
</feature>
<dbReference type="Pfam" id="PF02836">
    <property type="entry name" value="Glyco_hydro_2_C"/>
    <property type="match status" value="1"/>
</dbReference>
<feature type="domain" description="Glycoside hydrolase family 2" evidence="7">
    <location>
        <begin position="648"/>
        <end position="736"/>
    </location>
</feature>
<sequence length="741" mass="82875">MRLRSLNTADWTFVPGFDPARTTEPLEGTSVELPHSAVELPLSYFDETAYQQPFTYQINLPWEDRFEGQEVALQFDGAMADAEVWVNGEKIAAHRDGYTPFEARLTPHLSKEGTRVTVKIDGSENPEIPPFGGRIDYLTYAGIYRDVWLKVVPKVAIQRVAIRTPDALAEAKSLRATVHLSAPDAAPEGTLTARLVDAEGRTLAEAETPVTGETAEIAMEGLTGITLWSCETPALYTLELSLGEDSLSTRFGFRTVEFTPHGFELNGKPLKLTGLNRHQAFPYSGYAQGRKSQERDAELLQELGCNLARTSHYPQSSYFLDRCDEIGLLVFEEIPGWQHIGGEGWKAESVENVRRMIRRDFNHPSIIIWGVRINESLDDHDFYTATNAAAHEEDDTRQTGGVRFRAESEFLEDVYTMNDFILGDFENPMSNRPRTALRPVPETTGLKEPVPYIVTEYNGHMFPTKSGDPEQRQVEHVTRHLDVLNAMHGDPQISGCIGWCFYDYNTHKDFGSGDRICHHGVATMWREPKFAAHAYASQQDPETRVVMEPVTYWTRGDRNIGDFLPLMVLTNCDEVEFRYGSLSKRVGPDHARYPHLPHPPVIIDHRHFTPEELGRWGAAWSEGEVIGYRGGAEVARRRFAADPLPTTLEVAPDAAVLEAEARDEVRVIVRALDQQGNRLPFLNDVARFEVSGPAQIIGPDWAAFEGGTTGLWLRATGGTGPVTLTVQSQRFAPVTVEVQAQ</sequence>
<dbReference type="OrthoDB" id="9758603at2"/>
<dbReference type="Gene3D" id="2.60.40.10">
    <property type="entry name" value="Immunoglobulins"/>
    <property type="match status" value="2"/>
</dbReference>
<name>A0A318SP43_9RHOB</name>
<evidence type="ECO:0000259" key="6">
    <source>
        <dbReference type="Pfam" id="PF02837"/>
    </source>
</evidence>
<accession>A0A318SP43</accession>
<organism evidence="8 9">
    <name type="scientific">Pseudoroseicyclus aestuarii</name>
    <dbReference type="NCBI Taxonomy" id="1795041"/>
    <lineage>
        <taxon>Bacteria</taxon>
        <taxon>Pseudomonadati</taxon>
        <taxon>Pseudomonadota</taxon>
        <taxon>Alphaproteobacteria</taxon>
        <taxon>Rhodobacterales</taxon>
        <taxon>Paracoccaceae</taxon>
        <taxon>Pseudoroseicyclus</taxon>
    </lineage>
</organism>
<evidence type="ECO:0000313" key="8">
    <source>
        <dbReference type="EMBL" id="PYE83650.1"/>
    </source>
</evidence>
<dbReference type="InterPro" id="IPR017853">
    <property type="entry name" value="GH"/>
</dbReference>
<protein>
    <submittedName>
        <fullName evidence="8">Beta-galactosidase</fullName>
    </submittedName>
</protein>
<dbReference type="RefSeq" id="WP_110814226.1">
    <property type="nucleotide sequence ID" value="NZ_QJTE01000003.1"/>
</dbReference>
<dbReference type="PANTHER" id="PTHR42732:SF1">
    <property type="entry name" value="BETA-MANNOSIDASE"/>
    <property type="match status" value="1"/>
</dbReference>
<dbReference type="InterPro" id="IPR006101">
    <property type="entry name" value="Glyco_hydro_2"/>
</dbReference>
<feature type="domain" description="Glycoside hydrolase family 2 catalytic" evidence="5">
    <location>
        <begin position="260"/>
        <end position="538"/>
    </location>
</feature>
<dbReference type="SUPFAM" id="SSF49785">
    <property type="entry name" value="Galactose-binding domain-like"/>
    <property type="match status" value="1"/>
</dbReference>
<dbReference type="Pfam" id="PF00703">
    <property type="entry name" value="Glyco_hydro_2"/>
    <property type="match status" value="1"/>
</dbReference>
<dbReference type="InterPro" id="IPR008979">
    <property type="entry name" value="Galactose-bd-like_sf"/>
</dbReference>
<gene>
    <name evidence="8" type="ORF">DFP88_1038</name>
</gene>
<proteinExistence type="inferred from homology"/>
<dbReference type="Gene3D" id="3.20.20.80">
    <property type="entry name" value="Glycosidases"/>
    <property type="match status" value="1"/>
</dbReference>
<evidence type="ECO:0000259" key="4">
    <source>
        <dbReference type="Pfam" id="PF00703"/>
    </source>
</evidence>
<dbReference type="InterPro" id="IPR013783">
    <property type="entry name" value="Ig-like_fold"/>
</dbReference>
<dbReference type="PRINTS" id="PR00132">
    <property type="entry name" value="GLHYDRLASE2"/>
</dbReference>
<dbReference type="Proteomes" id="UP000248311">
    <property type="component" value="Unassembled WGS sequence"/>
</dbReference>
<dbReference type="Pfam" id="PF18565">
    <property type="entry name" value="Glyco_hydro2_C5"/>
    <property type="match status" value="1"/>
</dbReference>
<dbReference type="SUPFAM" id="SSF49303">
    <property type="entry name" value="beta-Galactosidase/glucuronidase domain"/>
    <property type="match status" value="1"/>
</dbReference>
<dbReference type="EMBL" id="QJTE01000003">
    <property type="protein sequence ID" value="PYE83650.1"/>
    <property type="molecule type" value="Genomic_DNA"/>
</dbReference>
<dbReference type="InterPro" id="IPR040605">
    <property type="entry name" value="Glyco_hydro2_dom5"/>
</dbReference>
<evidence type="ECO:0000256" key="1">
    <source>
        <dbReference type="ARBA" id="ARBA00007401"/>
    </source>
</evidence>
<dbReference type="InterPro" id="IPR036156">
    <property type="entry name" value="Beta-gal/glucu_dom_sf"/>
</dbReference>
<evidence type="ECO:0000256" key="3">
    <source>
        <dbReference type="ARBA" id="ARBA00023295"/>
    </source>
</evidence>
<keyword evidence="2" id="KW-0378">Hydrolase</keyword>
<dbReference type="PANTHER" id="PTHR42732">
    <property type="entry name" value="BETA-GALACTOSIDASE"/>
    <property type="match status" value="1"/>
</dbReference>
<keyword evidence="3" id="KW-0326">Glycosidase</keyword>
<dbReference type="GO" id="GO:0004553">
    <property type="term" value="F:hydrolase activity, hydrolyzing O-glycosyl compounds"/>
    <property type="evidence" value="ECO:0007669"/>
    <property type="project" value="InterPro"/>
</dbReference>
<dbReference type="InterPro" id="IPR006104">
    <property type="entry name" value="Glyco_hydro_2_N"/>
</dbReference>
<evidence type="ECO:0000256" key="2">
    <source>
        <dbReference type="ARBA" id="ARBA00022801"/>
    </source>
</evidence>
<evidence type="ECO:0000259" key="7">
    <source>
        <dbReference type="Pfam" id="PF18565"/>
    </source>
</evidence>
<comment type="caution">
    <text evidence="8">The sequence shown here is derived from an EMBL/GenBank/DDBJ whole genome shotgun (WGS) entry which is preliminary data.</text>
</comment>